<evidence type="ECO:0000259" key="8">
    <source>
        <dbReference type="Pfam" id="PF07715"/>
    </source>
</evidence>
<keyword evidence="6 7" id="KW-0998">Cell outer membrane</keyword>
<evidence type="ECO:0000313" key="9">
    <source>
        <dbReference type="EMBL" id="AUP79976.1"/>
    </source>
</evidence>
<dbReference type="NCBIfam" id="TIGR04056">
    <property type="entry name" value="OMP_RagA_SusC"/>
    <property type="match status" value="1"/>
</dbReference>
<dbReference type="Gene3D" id="2.60.40.1120">
    <property type="entry name" value="Carboxypeptidase-like, regulatory domain"/>
    <property type="match status" value="1"/>
</dbReference>
<evidence type="ECO:0000256" key="4">
    <source>
        <dbReference type="ARBA" id="ARBA00022692"/>
    </source>
</evidence>
<keyword evidence="10" id="KW-1185">Reference proteome</keyword>
<dbReference type="InterPro" id="IPR023997">
    <property type="entry name" value="TonB-dep_OMP_SusC/RagA_CS"/>
</dbReference>
<sequence length="1198" mass="133017">MKLKLTQFLFPRKIDLLKIMIRSFIFLFCFTAFAFTPKNGFTQNEKILIDQDKTYAITEIFELIINQTDYNFIYAKDLFEADNKITLKKGVIRASKLLNRCLEKTAYTYDFTNDKTIILVKKNKAIKKPQQEEFTMSGKIIDKSGNPLPGITVYITEQNPLTVGTPGVNSGDFVIRGTSTDFDGSYSIRLKPGDFIAITGIGFKFYMDQIMVQTETYDVTLEEEISELEEVVLIGYGQQTRKEVTGAISSVRAEDISKNSIGNQSFDRALSGLLKGVNIVQNNGRPGAGVDINVRGITSPFASGSDNNPLFVIDGVPFQTNPANNLANFGQSQNPLLAINPNDIESIDVLKDAAATAIYGSRGANGVILVKTKTGKKNQKNKIRLSTTTTFARPIAERSYLGTEDWRVFVDNFFSNSVAAYNTDPANSGVSRGSLFASQYAANISGDPDTFSLDPIGYNGLVDSFFGNTNTNWADVIYRDPAHTQQYDLSLSGGNQNTTYYISLLHSNQEGLVKGDKFKRYNVRTSIDSDISKTLKLGLTSNIGYTDSNSGFQREDLNRILNTRPDVSVFDENGEFLQYTDAINEQTSELVNHANPLAKTTGFSNEGQSFTLIGNMYAEAKLFKGFKLRYDINISRFNTKNRLFEPVAVVRGTPISSFFALENANLNLSESTNTNIISNITSSYDRVFNAHKISAILGFSWDRSKTEILASSFSGFPDTSVLISASNAKNRLSTQDQTIDSGLNSIFSRLAYNYNNKYYVTANFRTDKSSRFGPNNQRAYFPSVSASWDIANEKFLINNDIINNLRLRFGIGRTGSNNIGNFRYLQFFNSGEGLDGLYGGIPSVELLGTLPNPDVKWEITDETNIGLNYELFNNRLRGSIDVYNRKTTGALIPGFFPLETGASDFIANFADLTNKGFEIDLGGDIINSSNFKWTANFNISKNKNTLDKFVSEFIDEGQIDSYEVGREVNLIRGYEVEYIFQDQTEIDGLNATADDGFYQEPGTGVGDYKYRDINGDGEITLDDRKILGSSQPDFFGGFNTSFEYKGFQLSAFFNYSVGGEAWDLGQLNASNINLGPLNNILSDYADVWTPTNTDAQYPRAILSDPNDNTRLSDRNVYKTSFVRLKTLQLNYAFPQSILSHIGFSGANIFVSASNLWTSTDFPGIDPESVGPIAGTSSTRGQNFYPIAKTWSVGLNMNF</sequence>
<dbReference type="Proteomes" id="UP000235826">
    <property type="component" value="Chromosome"/>
</dbReference>
<dbReference type="InterPro" id="IPR023996">
    <property type="entry name" value="TonB-dep_OMP_SusC/RagA"/>
</dbReference>
<evidence type="ECO:0000256" key="5">
    <source>
        <dbReference type="ARBA" id="ARBA00023136"/>
    </source>
</evidence>
<dbReference type="SUPFAM" id="SSF49464">
    <property type="entry name" value="Carboxypeptidase regulatory domain-like"/>
    <property type="match status" value="1"/>
</dbReference>
<comment type="subcellular location">
    <subcellularLocation>
        <location evidence="1 7">Cell outer membrane</location>
        <topology evidence="1 7">Multi-pass membrane protein</topology>
    </subcellularLocation>
</comment>
<dbReference type="InterPro" id="IPR012910">
    <property type="entry name" value="Plug_dom"/>
</dbReference>
<dbReference type="NCBIfam" id="TIGR04057">
    <property type="entry name" value="SusC_RagA_signa"/>
    <property type="match status" value="1"/>
</dbReference>
<name>A0A2K9PSD8_9FLAO</name>
<protein>
    <submittedName>
        <fullName evidence="9">SusC/RagA family TonB-linked outer membrane protein</fullName>
    </submittedName>
</protein>
<evidence type="ECO:0000256" key="6">
    <source>
        <dbReference type="ARBA" id="ARBA00023237"/>
    </source>
</evidence>
<dbReference type="Gene3D" id="2.40.170.20">
    <property type="entry name" value="TonB-dependent receptor, beta-barrel domain"/>
    <property type="match status" value="1"/>
</dbReference>
<dbReference type="InterPro" id="IPR008969">
    <property type="entry name" value="CarboxyPept-like_regulatory"/>
</dbReference>
<dbReference type="GO" id="GO:0009279">
    <property type="term" value="C:cell outer membrane"/>
    <property type="evidence" value="ECO:0007669"/>
    <property type="project" value="UniProtKB-SubCell"/>
</dbReference>
<evidence type="ECO:0000313" key="10">
    <source>
        <dbReference type="Proteomes" id="UP000235826"/>
    </source>
</evidence>
<reference evidence="9 10" key="1">
    <citation type="submission" date="2018-01" db="EMBL/GenBank/DDBJ databases">
        <title>Complete genome sequence of Flavivirga eckloniae ECD14 isolated from seaweed Ecklonia cava.</title>
        <authorList>
            <person name="Lee J.H."/>
            <person name="Baik K.S."/>
            <person name="Seong C.N."/>
        </authorList>
    </citation>
    <scope>NUCLEOTIDE SEQUENCE [LARGE SCALE GENOMIC DNA]</scope>
    <source>
        <strain evidence="9 10">ECD14</strain>
    </source>
</reference>
<dbReference type="PROSITE" id="PS52016">
    <property type="entry name" value="TONB_DEPENDENT_REC_3"/>
    <property type="match status" value="1"/>
</dbReference>
<dbReference type="InterPro" id="IPR036942">
    <property type="entry name" value="Beta-barrel_TonB_sf"/>
</dbReference>
<keyword evidence="2 7" id="KW-0813">Transport</keyword>
<dbReference type="InterPro" id="IPR037066">
    <property type="entry name" value="Plug_dom_sf"/>
</dbReference>
<keyword evidence="5 7" id="KW-0472">Membrane</keyword>
<evidence type="ECO:0000256" key="7">
    <source>
        <dbReference type="PROSITE-ProRule" id="PRU01360"/>
    </source>
</evidence>
<evidence type="ECO:0000256" key="1">
    <source>
        <dbReference type="ARBA" id="ARBA00004571"/>
    </source>
</evidence>
<dbReference type="SUPFAM" id="SSF56935">
    <property type="entry name" value="Porins"/>
    <property type="match status" value="1"/>
</dbReference>
<organism evidence="9 10">
    <name type="scientific">Flavivirga eckloniae</name>
    <dbReference type="NCBI Taxonomy" id="1803846"/>
    <lineage>
        <taxon>Bacteria</taxon>
        <taxon>Pseudomonadati</taxon>
        <taxon>Bacteroidota</taxon>
        <taxon>Flavobacteriia</taxon>
        <taxon>Flavobacteriales</taxon>
        <taxon>Flavobacteriaceae</taxon>
        <taxon>Flavivirga</taxon>
    </lineage>
</organism>
<dbReference type="EMBL" id="CP025791">
    <property type="protein sequence ID" value="AUP79976.1"/>
    <property type="molecule type" value="Genomic_DNA"/>
</dbReference>
<dbReference type="Pfam" id="PF07715">
    <property type="entry name" value="Plug"/>
    <property type="match status" value="1"/>
</dbReference>
<keyword evidence="3 7" id="KW-1134">Transmembrane beta strand</keyword>
<dbReference type="Gene3D" id="2.170.130.10">
    <property type="entry name" value="TonB-dependent receptor, plug domain"/>
    <property type="match status" value="1"/>
</dbReference>
<accession>A0A2K9PSD8</accession>
<gene>
    <name evidence="9" type="ORF">C1H87_15205</name>
</gene>
<keyword evidence="4 7" id="KW-0812">Transmembrane</keyword>
<feature type="domain" description="TonB-dependent receptor plug" evidence="8">
    <location>
        <begin position="241"/>
        <end position="367"/>
    </location>
</feature>
<proteinExistence type="inferred from homology"/>
<dbReference type="KEGG" id="fek:C1H87_15205"/>
<dbReference type="AlphaFoldDB" id="A0A2K9PSD8"/>
<dbReference type="InterPro" id="IPR039426">
    <property type="entry name" value="TonB-dep_rcpt-like"/>
</dbReference>
<comment type="similarity">
    <text evidence="7">Belongs to the TonB-dependent receptor family.</text>
</comment>
<evidence type="ECO:0000256" key="2">
    <source>
        <dbReference type="ARBA" id="ARBA00022448"/>
    </source>
</evidence>
<evidence type="ECO:0000256" key="3">
    <source>
        <dbReference type="ARBA" id="ARBA00022452"/>
    </source>
</evidence>